<dbReference type="Pfam" id="PF00106">
    <property type="entry name" value="adh_short"/>
    <property type="match status" value="1"/>
</dbReference>
<keyword evidence="3" id="KW-0560">Oxidoreductase</keyword>
<gene>
    <name evidence="5" type="ORF">P154DRAFT_593346</name>
</gene>
<evidence type="ECO:0000256" key="4">
    <source>
        <dbReference type="RuleBase" id="RU000363"/>
    </source>
</evidence>
<dbReference type="OrthoDB" id="191139at2759"/>
<evidence type="ECO:0000256" key="3">
    <source>
        <dbReference type="ARBA" id="ARBA00023002"/>
    </source>
</evidence>
<protein>
    <submittedName>
        <fullName evidence="5">NAD(P)-binding protein</fullName>
    </submittedName>
</protein>
<dbReference type="Gene3D" id="3.40.50.720">
    <property type="entry name" value="NAD(P)-binding Rossmann-like Domain"/>
    <property type="match status" value="1"/>
</dbReference>
<dbReference type="EMBL" id="ML977575">
    <property type="protein sequence ID" value="KAF2002878.1"/>
    <property type="molecule type" value="Genomic_DNA"/>
</dbReference>
<evidence type="ECO:0000313" key="5">
    <source>
        <dbReference type="EMBL" id="KAF2002878.1"/>
    </source>
</evidence>
<comment type="similarity">
    <text evidence="1 4">Belongs to the short-chain dehydrogenases/reductases (SDR) family.</text>
</comment>
<keyword evidence="6" id="KW-1185">Reference proteome</keyword>
<dbReference type="PANTHER" id="PTHR24320">
    <property type="entry name" value="RETINOL DEHYDROGENASE"/>
    <property type="match status" value="1"/>
</dbReference>
<dbReference type="PRINTS" id="PR00080">
    <property type="entry name" value="SDRFAMILY"/>
</dbReference>
<accession>A0A6A5WPC1</accession>
<keyword evidence="2" id="KW-0521">NADP</keyword>
<evidence type="ECO:0000256" key="1">
    <source>
        <dbReference type="ARBA" id="ARBA00006484"/>
    </source>
</evidence>
<dbReference type="SUPFAM" id="SSF51735">
    <property type="entry name" value="NAD(P)-binding Rossmann-fold domains"/>
    <property type="match status" value="1"/>
</dbReference>
<dbReference type="InterPro" id="IPR036291">
    <property type="entry name" value="NAD(P)-bd_dom_sf"/>
</dbReference>
<dbReference type="PANTHER" id="PTHR24320:SF282">
    <property type="entry name" value="WW DOMAIN-CONTAINING OXIDOREDUCTASE"/>
    <property type="match status" value="1"/>
</dbReference>
<evidence type="ECO:0000256" key="2">
    <source>
        <dbReference type="ARBA" id="ARBA00022857"/>
    </source>
</evidence>
<dbReference type="AlphaFoldDB" id="A0A6A5WPC1"/>
<sequence length="298" mass="32424">MGCQRPSVTRGKTAILALLGAKVFIGARTLSKTQSAISQLLQASPTIPPSLLHPFVIDLGDLQSVKSTAEAFLLSEPRLDILINNAGLMRPLNKDVHGISVSFGTNHLGPFLLTTTLLPLLTHTTTLPNTSVRIVNVSSITHYEVPPTARYDSLTSFNESFGREDSAVANYTRYAYAKLANVIFTQELQRRFDAKDVPILALSVHPGGVGTNGSAAYLGGRDNDVFRGALMPFEGAITPLFAAVHTEVSEQEEKYKGRFLMPFGAVREMNPMGRDEGLGRELWERSEEVVRGVLEGDV</sequence>
<dbReference type="PRINTS" id="PR00081">
    <property type="entry name" value="GDHRDH"/>
</dbReference>
<dbReference type="Proteomes" id="UP000799779">
    <property type="component" value="Unassembled WGS sequence"/>
</dbReference>
<dbReference type="InterPro" id="IPR002347">
    <property type="entry name" value="SDR_fam"/>
</dbReference>
<dbReference type="GO" id="GO:0016491">
    <property type="term" value="F:oxidoreductase activity"/>
    <property type="evidence" value="ECO:0007669"/>
    <property type="project" value="UniProtKB-KW"/>
</dbReference>
<organism evidence="5 6">
    <name type="scientific">Amniculicola lignicola CBS 123094</name>
    <dbReference type="NCBI Taxonomy" id="1392246"/>
    <lineage>
        <taxon>Eukaryota</taxon>
        <taxon>Fungi</taxon>
        <taxon>Dikarya</taxon>
        <taxon>Ascomycota</taxon>
        <taxon>Pezizomycotina</taxon>
        <taxon>Dothideomycetes</taxon>
        <taxon>Pleosporomycetidae</taxon>
        <taxon>Pleosporales</taxon>
        <taxon>Amniculicolaceae</taxon>
        <taxon>Amniculicola</taxon>
    </lineage>
</organism>
<proteinExistence type="inferred from homology"/>
<reference evidence="5" key="1">
    <citation type="journal article" date="2020" name="Stud. Mycol.">
        <title>101 Dothideomycetes genomes: a test case for predicting lifestyles and emergence of pathogens.</title>
        <authorList>
            <person name="Haridas S."/>
            <person name="Albert R."/>
            <person name="Binder M."/>
            <person name="Bloem J."/>
            <person name="Labutti K."/>
            <person name="Salamov A."/>
            <person name="Andreopoulos B."/>
            <person name="Baker S."/>
            <person name="Barry K."/>
            <person name="Bills G."/>
            <person name="Bluhm B."/>
            <person name="Cannon C."/>
            <person name="Castanera R."/>
            <person name="Culley D."/>
            <person name="Daum C."/>
            <person name="Ezra D."/>
            <person name="Gonzalez J."/>
            <person name="Henrissat B."/>
            <person name="Kuo A."/>
            <person name="Liang C."/>
            <person name="Lipzen A."/>
            <person name="Lutzoni F."/>
            <person name="Magnuson J."/>
            <person name="Mondo S."/>
            <person name="Nolan M."/>
            <person name="Ohm R."/>
            <person name="Pangilinan J."/>
            <person name="Park H.-J."/>
            <person name="Ramirez L."/>
            <person name="Alfaro M."/>
            <person name="Sun H."/>
            <person name="Tritt A."/>
            <person name="Yoshinaga Y."/>
            <person name="Zwiers L.-H."/>
            <person name="Turgeon B."/>
            <person name="Goodwin S."/>
            <person name="Spatafora J."/>
            <person name="Crous P."/>
            <person name="Grigoriev I."/>
        </authorList>
    </citation>
    <scope>NUCLEOTIDE SEQUENCE</scope>
    <source>
        <strain evidence="5">CBS 123094</strain>
    </source>
</reference>
<name>A0A6A5WPC1_9PLEO</name>
<evidence type="ECO:0000313" key="6">
    <source>
        <dbReference type="Proteomes" id="UP000799779"/>
    </source>
</evidence>